<keyword evidence="1" id="KW-1133">Transmembrane helix</keyword>
<dbReference type="EMBL" id="AZHX01000711">
    <property type="protein sequence ID" value="ETX06381.1"/>
    <property type="molecule type" value="Genomic_DNA"/>
</dbReference>
<dbReference type="CDD" id="cd06225">
    <property type="entry name" value="HAMP"/>
    <property type="match status" value="1"/>
</dbReference>
<name>W4M8Z1_9BACT</name>
<dbReference type="Pfam" id="PF00672">
    <property type="entry name" value="HAMP"/>
    <property type="match status" value="1"/>
</dbReference>
<dbReference type="PROSITE" id="PS50885">
    <property type="entry name" value="HAMP"/>
    <property type="match status" value="1"/>
</dbReference>
<evidence type="ECO:0000313" key="4">
    <source>
        <dbReference type="Proteomes" id="UP000019140"/>
    </source>
</evidence>
<comment type="caution">
    <text evidence="3">The sequence shown here is derived from an EMBL/GenBank/DDBJ whole genome shotgun (WGS) entry which is preliminary data.</text>
</comment>
<dbReference type="GO" id="GO:0007165">
    <property type="term" value="P:signal transduction"/>
    <property type="evidence" value="ECO:0007669"/>
    <property type="project" value="InterPro"/>
</dbReference>
<sequence length="158" mass="17446">MVAIDDTPALQGFMTLQQTIKKMQYDSIEETRVIIRKVRLVVFTALGVITLLMLTLMVMAYRIVSPLPSLSSVAEKLAAGDIGQRIDYVSRDEIGVLANALRAMAQAHQDKVEIIHLMAQGLSAPDIPTVSERDALGHALRSLQARWRTLPNTSETPH</sequence>
<dbReference type="SUPFAM" id="SSF158472">
    <property type="entry name" value="HAMP domain-like"/>
    <property type="match status" value="1"/>
</dbReference>
<proteinExistence type="predicted"/>
<evidence type="ECO:0000256" key="1">
    <source>
        <dbReference type="SAM" id="Phobius"/>
    </source>
</evidence>
<dbReference type="AlphaFoldDB" id="W4M8Z1"/>
<reference evidence="3 4" key="1">
    <citation type="journal article" date="2014" name="Nature">
        <title>An environmental bacterial taxon with a large and distinct metabolic repertoire.</title>
        <authorList>
            <person name="Wilson M.C."/>
            <person name="Mori T."/>
            <person name="Ruckert C."/>
            <person name="Uria A.R."/>
            <person name="Helf M.J."/>
            <person name="Takada K."/>
            <person name="Gernert C."/>
            <person name="Steffens U.A."/>
            <person name="Heycke N."/>
            <person name="Schmitt S."/>
            <person name="Rinke C."/>
            <person name="Helfrich E.J."/>
            <person name="Brachmann A.O."/>
            <person name="Gurgui C."/>
            <person name="Wakimoto T."/>
            <person name="Kracht M."/>
            <person name="Crusemann M."/>
            <person name="Hentschel U."/>
            <person name="Abe I."/>
            <person name="Matsunaga S."/>
            <person name="Kalinowski J."/>
            <person name="Takeyama H."/>
            <person name="Piel J."/>
        </authorList>
    </citation>
    <scope>NUCLEOTIDE SEQUENCE [LARGE SCALE GENOMIC DNA]</scope>
    <source>
        <strain evidence="4">TSY2</strain>
    </source>
</reference>
<keyword evidence="4" id="KW-1185">Reference proteome</keyword>
<feature type="transmembrane region" description="Helical" evidence="1">
    <location>
        <begin position="40"/>
        <end position="61"/>
    </location>
</feature>
<feature type="domain" description="HAMP" evidence="2">
    <location>
        <begin position="61"/>
        <end position="113"/>
    </location>
</feature>
<protein>
    <recommendedName>
        <fullName evidence="2">HAMP domain-containing protein</fullName>
    </recommendedName>
</protein>
<accession>W4M8Z1</accession>
<evidence type="ECO:0000313" key="3">
    <source>
        <dbReference type="EMBL" id="ETX06381.1"/>
    </source>
</evidence>
<keyword evidence="1" id="KW-0472">Membrane</keyword>
<organism evidence="3 4">
    <name type="scientific">Candidatus Entotheonella gemina</name>
    <dbReference type="NCBI Taxonomy" id="1429439"/>
    <lineage>
        <taxon>Bacteria</taxon>
        <taxon>Pseudomonadati</taxon>
        <taxon>Nitrospinota/Tectimicrobiota group</taxon>
        <taxon>Candidatus Tectimicrobiota</taxon>
        <taxon>Candidatus Entotheonellia</taxon>
        <taxon>Candidatus Entotheonellales</taxon>
        <taxon>Candidatus Entotheonellaceae</taxon>
        <taxon>Candidatus Entotheonella</taxon>
    </lineage>
</organism>
<dbReference type="Gene3D" id="6.10.340.10">
    <property type="match status" value="1"/>
</dbReference>
<dbReference type="HOGENOM" id="CLU_1666182_0_0_7"/>
<keyword evidence="1" id="KW-0812">Transmembrane</keyword>
<dbReference type="Proteomes" id="UP000019140">
    <property type="component" value="Unassembled WGS sequence"/>
</dbReference>
<gene>
    <name evidence="3" type="ORF">ETSY2_17440</name>
</gene>
<dbReference type="SMART" id="SM00304">
    <property type="entry name" value="HAMP"/>
    <property type="match status" value="1"/>
</dbReference>
<dbReference type="GO" id="GO:0016020">
    <property type="term" value="C:membrane"/>
    <property type="evidence" value="ECO:0007669"/>
    <property type="project" value="InterPro"/>
</dbReference>
<dbReference type="InterPro" id="IPR003660">
    <property type="entry name" value="HAMP_dom"/>
</dbReference>
<evidence type="ECO:0000259" key="2">
    <source>
        <dbReference type="PROSITE" id="PS50885"/>
    </source>
</evidence>